<evidence type="ECO:0000256" key="2">
    <source>
        <dbReference type="SAM" id="Phobius"/>
    </source>
</evidence>
<feature type="transmembrane region" description="Helical" evidence="2">
    <location>
        <begin position="274"/>
        <end position="295"/>
    </location>
</feature>
<evidence type="ECO:0000256" key="1">
    <source>
        <dbReference type="SAM" id="Coils"/>
    </source>
</evidence>
<dbReference type="Proteomes" id="UP000663870">
    <property type="component" value="Unassembled WGS sequence"/>
</dbReference>
<evidence type="ECO:0000313" key="4">
    <source>
        <dbReference type="Proteomes" id="UP000663870"/>
    </source>
</evidence>
<keyword evidence="2" id="KW-1133">Transmembrane helix</keyword>
<protein>
    <submittedName>
        <fullName evidence="3">Uncharacterized protein</fullName>
    </submittedName>
</protein>
<organism evidence="3 4">
    <name type="scientific">Rotaria sordida</name>
    <dbReference type="NCBI Taxonomy" id="392033"/>
    <lineage>
        <taxon>Eukaryota</taxon>
        <taxon>Metazoa</taxon>
        <taxon>Spiralia</taxon>
        <taxon>Gnathifera</taxon>
        <taxon>Rotifera</taxon>
        <taxon>Eurotatoria</taxon>
        <taxon>Bdelloidea</taxon>
        <taxon>Philodinida</taxon>
        <taxon>Philodinidae</taxon>
        <taxon>Rotaria</taxon>
    </lineage>
</organism>
<dbReference type="AlphaFoldDB" id="A0A813Z7E4"/>
<evidence type="ECO:0000313" key="3">
    <source>
        <dbReference type="EMBL" id="CAF0894385.1"/>
    </source>
</evidence>
<keyword evidence="1" id="KW-0175">Coiled coil</keyword>
<comment type="caution">
    <text evidence="3">The sequence shown here is derived from an EMBL/GenBank/DDBJ whole genome shotgun (WGS) entry which is preliminary data.</text>
</comment>
<keyword evidence="4" id="KW-1185">Reference proteome</keyword>
<accession>A0A813Z7E4</accession>
<feature type="coiled-coil region" evidence="1">
    <location>
        <begin position="98"/>
        <end position="125"/>
    </location>
</feature>
<keyword evidence="2" id="KW-0812">Transmembrane</keyword>
<reference evidence="3" key="1">
    <citation type="submission" date="2021-02" db="EMBL/GenBank/DDBJ databases">
        <authorList>
            <person name="Nowell W R."/>
        </authorList>
    </citation>
    <scope>NUCLEOTIDE SEQUENCE</scope>
</reference>
<gene>
    <name evidence="3" type="ORF">JXQ802_LOCUS8828</name>
</gene>
<name>A0A813Z7E4_9BILA</name>
<proteinExistence type="predicted"/>
<keyword evidence="2" id="KW-0472">Membrane</keyword>
<sequence length="411" mass="45801">MDITNEVSVQAMIKQEQMQHDGVNAYIKEISQGLLRNDSWESFKADEIAEASLHVPVKKTNSSNEDEQTHRFRQFLSIATNFSSLPFAEKLHKIPELVESIKQLLENMMKEVQEYSDMANELRDLIQCFVRMVMQAKHNVNMMLPLLTAAKLQMTIVQDVMNTDPTQTLNEIDKRDIQLALNRMSDGIQSLLSLAKSSKVESQKLDERIHSMTNTVQSKEMVVEERLEIASFCFKYSMPVGSLASGAAMGGCVAAEAFGGVGALVIAGTAFPPVTAIIGACIVGGLCSGTAILLVKEFWARHQLKALSYLDQIFEGLVQLNSANMNFMRYMADTEEKANTVSQHIQDIQLCLESERQRRANHDVCTVAIDSTTAMIESLKQISNIDISKWTDTSNTISFSKKKFIANAITN</sequence>
<feature type="transmembrane region" description="Helical" evidence="2">
    <location>
        <begin position="243"/>
        <end position="268"/>
    </location>
</feature>
<dbReference type="EMBL" id="CAJNOL010000158">
    <property type="protein sequence ID" value="CAF0894385.1"/>
    <property type="molecule type" value="Genomic_DNA"/>
</dbReference>